<dbReference type="Gene3D" id="3.40.50.300">
    <property type="entry name" value="P-loop containing nucleotide triphosphate hydrolases"/>
    <property type="match status" value="1"/>
</dbReference>
<keyword evidence="9" id="KW-1185">Reference proteome</keyword>
<dbReference type="SMART" id="SM00382">
    <property type="entry name" value="AAA"/>
    <property type="match status" value="1"/>
</dbReference>
<dbReference type="RefSeq" id="WP_147071986.1">
    <property type="nucleotide sequence ID" value="NZ_AP021884.1"/>
</dbReference>
<evidence type="ECO:0000256" key="2">
    <source>
        <dbReference type="ARBA" id="ARBA00022840"/>
    </source>
</evidence>
<sequence>MPDKFFSHLNPILFLQTFVAQSIEVSAKMGGGKGNDRLNYIEQLGLTASGCFETAYRQESGQDGSLDHGKYADMIVEIKNKIGGNFSRASSEPGMVRVVNTRCPFGEAVMQAPELCKMTSSVFGGIAARNFGYAKVILDKRIAVGNGMCEVRIYTDPKKAAAFEGDEYHREQGVIRGRAATVKAQITRERRDGKAWCGVSPSQPEDADKPFVVAKSPAMLNALETIKVVAPTTATVLITGETGVGKEVIARRIHALSERWNRNFVAVNCGAIPENLVETTLFGHERGAFTGAYEVHHGLFEQAEGGSLFLDEIDSLPLAAQARLLRVLQGGEFERVGGKQRLSANVRVIAAASMRLDKFIAEGTFRMDLYYRINVVPILLPPLRERCEDILPLVNHILAQLSARYNKVIKALSETAIAQLMQHDWPGNVRELENVLERSFLFSPGPIMTQLLLPQTSGATPASAVQAVDLSLKEAKQRAAEQVETLILKEALTRFRGNVSEIAKSLGVTPRAIHQKLNLHGMDPNSYRSQARLKVAHPDTGR</sequence>
<dbReference type="GO" id="GO:0043565">
    <property type="term" value="F:sequence-specific DNA binding"/>
    <property type="evidence" value="ECO:0007669"/>
    <property type="project" value="InterPro"/>
</dbReference>
<feature type="domain" description="Sigma-54 factor interaction" evidence="7">
    <location>
        <begin position="212"/>
        <end position="441"/>
    </location>
</feature>
<dbReference type="InterPro" id="IPR025944">
    <property type="entry name" value="Sigma_54_int_dom_CS"/>
</dbReference>
<dbReference type="PROSITE" id="PS00675">
    <property type="entry name" value="SIGMA54_INTERACT_1"/>
    <property type="match status" value="1"/>
</dbReference>
<organism evidence="8 9">
    <name type="scientific">Sulfuriferula plumbiphila</name>
    <dbReference type="NCBI Taxonomy" id="171865"/>
    <lineage>
        <taxon>Bacteria</taxon>
        <taxon>Pseudomonadati</taxon>
        <taxon>Pseudomonadota</taxon>
        <taxon>Betaproteobacteria</taxon>
        <taxon>Nitrosomonadales</taxon>
        <taxon>Sulfuricellaceae</taxon>
        <taxon>Sulfuriferula</taxon>
    </lineage>
</organism>
<dbReference type="InterPro" id="IPR003593">
    <property type="entry name" value="AAA+_ATPase"/>
</dbReference>
<dbReference type="OrthoDB" id="5288224at2"/>
<evidence type="ECO:0000256" key="3">
    <source>
        <dbReference type="ARBA" id="ARBA00023015"/>
    </source>
</evidence>
<keyword evidence="3" id="KW-0805">Transcription regulation</keyword>
<dbReference type="CDD" id="cd00009">
    <property type="entry name" value="AAA"/>
    <property type="match status" value="1"/>
</dbReference>
<dbReference type="InterPro" id="IPR025943">
    <property type="entry name" value="Sigma_54_int_dom_ATP-bd_2"/>
</dbReference>
<dbReference type="PRINTS" id="PR01590">
    <property type="entry name" value="HTHFIS"/>
</dbReference>
<feature type="region of interest" description="Disordered" evidence="6">
    <location>
        <begin position="521"/>
        <end position="542"/>
    </location>
</feature>
<dbReference type="InterPro" id="IPR009057">
    <property type="entry name" value="Homeodomain-like_sf"/>
</dbReference>
<reference evidence="8 9" key="1">
    <citation type="submission" date="2019-07" db="EMBL/GenBank/DDBJ databases">
        <title>Whole genome shotgun sequence of Thiobacillus plumbophilus NBRC 107929.</title>
        <authorList>
            <person name="Hosoyama A."/>
            <person name="Uohara A."/>
            <person name="Ohji S."/>
            <person name="Ichikawa N."/>
        </authorList>
    </citation>
    <scope>NUCLEOTIDE SEQUENCE [LARGE SCALE GENOMIC DNA]</scope>
    <source>
        <strain evidence="8 9">NBRC 107929</strain>
    </source>
</reference>
<dbReference type="SUPFAM" id="SSF52540">
    <property type="entry name" value="P-loop containing nucleoside triphosphate hydrolases"/>
    <property type="match status" value="1"/>
</dbReference>
<dbReference type="PROSITE" id="PS00676">
    <property type="entry name" value="SIGMA54_INTERACT_2"/>
    <property type="match status" value="1"/>
</dbReference>
<dbReference type="Gene3D" id="1.10.8.60">
    <property type="match status" value="1"/>
</dbReference>
<dbReference type="InterPro" id="IPR027417">
    <property type="entry name" value="P-loop_NTPase"/>
</dbReference>
<keyword evidence="1" id="KW-0547">Nucleotide-binding</keyword>
<dbReference type="SUPFAM" id="SSF46689">
    <property type="entry name" value="Homeodomain-like"/>
    <property type="match status" value="1"/>
</dbReference>
<dbReference type="Pfam" id="PF18546">
    <property type="entry name" value="MetOD1"/>
    <property type="match status" value="1"/>
</dbReference>
<protein>
    <recommendedName>
        <fullName evidence="7">Sigma-54 factor interaction domain-containing protein</fullName>
    </recommendedName>
</protein>
<keyword evidence="2" id="KW-0067">ATP-binding</keyword>
<dbReference type="PANTHER" id="PTHR32071">
    <property type="entry name" value="TRANSCRIPTIONAL REGULATORY PROTEIN"/>
    <property type="match status" value="1"/>
</dbReference>
<dbReference type="GO" id="GO:0005524">
    <property type="term" value="F:ATP binding"/>
    <property type="evidence" value="ECO:0007669"/>
    <property type="project" value="UniProtKB-KW"/>
</dbReference>
<dbReference type="GO" id="GO:0006355">
    <property type="term" value="P:regulation of DNA-templated transcription"/>
    <property type="evidence" value="ECO:0007669"/>
    <property type="project" value="InterPro"/>
</dbReference>
<dbReference type="InterPro" id="IPR002197">
    <property type="entry name" value="HTH_Fis"/>
</dbReference>
<gene>
    <name evidence="8" type="ORF">TPL01_13170</name>
</gene>
<dbReference type="Pfam" id="PF02954">
    <property type="entry name" value="HTH_8"/>
    <property type="match status" value="1"/>
</dbReference>
<dbReference type="EMBL" id="BKAD01000011">
    <property type="protein sequence ID" value="GEP30179.1"/>
    <property type="molecule type" value="Genomic_DNA"/>
</dbReference>
<dbReference type="InterPro" id="IPR002078">
    <property type="entry name" value="Sigma_54_int"/>
</dbReference>
<keyword evidence="5" id="KW-0804">Transcription</keyword>
<dbReference type="PROSITE" id="PS50045">
    <property type="entry name" value="SIGMA54_INTERACT_4"/>
    <property type="match status" value="1"/>
</dbReference>
<evidence type="ECO:0000256" key="5">
    <source>
        <dbReference type="ARBA" id="ARBA00023163"/>
    </source>
</evidence>
<proteinExistence type="predicted"/>
<evidence type="ECO:0000313" key="9">
    <source>
        <dbReference type="Proteomes" id="UP000321337"/>
    </source>
</evidence>
<keyword evidence="4" id="KW-0238">DNA-binding</keyword>
<name>A0A512L6S4_9PROT</name>
<dbReference type="InterPro" id="IPR058031">
    <property type="entry name" value="AAA_lid_NorR"/>
</dbReference>
<dbReference type="AlphaFoldDB" id="A0A512L6S4"/>
<dbReference type="Proteomes" id="UP000321337">
    <property type="component" value="Unassembled WGS sequence"/>
</dbReference>
<dbReference type="PROSITE" id="PS00688">
    <property type="entry name" value="SIGMA54_INTERACT_3"/>
    <property type="match status" value="1"/>
</dbReference>
<dbReference type="Gene3D" id="1.10.10.60">
    <property type="entry name" value="Homeodomain-like"/>
    <property type="match status" value="1"/>
</dbReference>
<accession>A0A512L6S4</accession>
<evidence type="ECO:0000313" key="8">
    <source>
        <dbReference type="EMBL" id="GEP30179.1"/>
    </source>
</evidence>
<evidence type="ECO:0000256" key="1">
    <source>
        <dbReference type="ARBA" id="ARBA00022741"/>
    </source>
</evidence>
<dbReference type="Pfam" id="PF00158">
    <property type="entry name" value="Sigma54_activat"/>
    <property type="match status" value="1"/>
</dbReference>
<comment type="caution">
    <text evidence="8">The sequence shown here is derived from an EMBL/GenBank/DDBJ whole genome shotgun (WGS) entry which is preliminary data.</text>
</comment>
<dbReference type="InterPro" id="IPR041359">
    <property type="entry name" value="MetOD1"/>
</dbReference>
<evidence type="ECO:0000256" key="6">
    <source>
        <dbReference type="SAM" id="MobiDB-lite"/>
    </source>
</evidence>
<evidence type="ECO:0000256" key="4">
    <source>
        <dbReference type="ARBA" id="ARBA00023125"/>
    </source>
</evidence>
<evidence type="ECO:0000259" key="7">
    <source>
        <dbReference type="PROSITE" id="PS50045"/>
    </source>
</evidence>
<dbReference type="Pfam" id="PF25601">
    <property type="entry name" value="AAA_lid_14"/>
    <property type="match status" value="1"/>
</dbReference>
<dbReference type="InterPro" id="IPR025662">
    <property type="entry name" value="Sigma_54_int_dom_ATP-bd_1"/>
</dbReference>
<dbReference type="FunFam" id="3.40.50.300:FF:000006">
    <property type="entry name" value="DNA-binding transcriptional regulator NtrC"/>
    <property type="match status" value="1"/>
</dbReference>